<proteinExistence type="predicted"/>
<organism evidence="6 7">
    <name type="scientific">Gemmatimonas phototrophica</name>
    <dbReference type="NCBI Taxonomy" id="1379270"/>
    <lineage>
        <taxon>Bacteria</taxon>
        <taxon>Pseudomonadati</taxon>
        <taxon>Gemmatimonadota</taxon>
        <taxon>Gemmatimonadia</taxon>
        <taxon>Gemmatimonadales</taxon>
        <taxon>Gemmatimonadaceae</taxon>
        <taxon>Gemmatimonas</taxon>
    </lineage>
</organism>
<dbReference type="KEGG" id="gph:GEMMAAP_13985"/>
<dbReference type="InterPro" id="IPR006115">
    <property type="entry name" value="6PGDH_NADP-bd"/>
</dbReference>
<keyword evidence="1" id="KW-0560">Oxidoreductase</keyword>
<keyword evidence="7" id="KW-1185">Reference proteome</keyword>
<feature type="domain" description="6-phosphogluconate dehydrogenase NADP-binding" evidence="4">
    <location>
        <begin position="3"/>
        <end position="163"/>
    </location>
</feature>
<reference evidence="6 7" key="2">
    <citation type="journal article" date="2016" name="Environ. Microbiol. Rep.">
        <title>Metagenomic evidence for the presence of phototrophic Gemmatimonadetes bacteria in diverse environments.</title>
        <authorList>
            <person name="Zeng Y."/>
            <person name="Baumbach J."/>
            <person name="Barbosa E.G."/>
            <person name="Azevedo V."/>
            <person name="Zhang C."/>
            <person name="Koblizek M."/>
        </authorList>
    </citation>
    <scope>NUCLEOTIDE SEQUENCE [LARGE SCALE GENOMIC DNA]</scope>
    <source>
        <strain evidence="6 7">AP64</strain>
    </source>
</reference>
<name>A0A143BPE1_9BACT</name>
<dbReference type="InterPro" id="IPR008927">
    <property type="entry name" value="6-PGluconate_DH-like_C_sf"/>
</dbReference>
<dbReference type="InterPro" id="IPR029154">
    <property type="entry name" value="HIBADH-like_NADP-bd"/>
</dbReference>
<dbReference type="Gene3D" id="3.40.50.720">
    <property type="entry name" value="NAD(P)-binding Rossmann-like Domain"/>
    <property type="match status" value="1"/>
</dbReference>
<accession>A0A143BPE1</accession>
<evidence type="ECO:0000259" key="5">
    <source>
        <dbReference type="Pfam" id="PF14833"/>
    </source>
</evidence>
<reference evidence="6 7" key="1">
    <citation type="journal article" date="2014" name="Proc. Natl. Acad. Sci. U.S.A.">
        <title>Functional type 2 photosynthetic reaction centers found in the rare bacterial phylum Gemmatimonadetes.</title>
        <authorList>
            <person name="Zeng Y."/>
            <person name="Feng F."/>
            <person name="Medova H."/>
            <person name="Dean J."/>
            <person name="Koblizek M."/>
        </authorList>
    </citation>
    <scope>NUCLEOTIDE SEQUENCE [LARGE SCALE GENOMIC DNA]</scope>
    <source>
        <strain evidence="6 7">AP64</strain>
    </source>
</reference>
<evidence type="ECO:0000256" key="3">
    <source>
        <dbReference type="PIRSR" id="PIRSR000103-1"/>
    </source>
</evidence>
<dbReference type="GO" id="GO:0016491">
    <property type="term" value="F:oxidoreductase activity"/>
    <property type="evidence" value="ECO:0007669"/>
    <property type="project" value="UniProtKB-KW"/>
</dbReference>
<dbReference type="PIRSF" id="PIRSF000103">
    <property type="entry name" value="HIBADH"/>
    <property type="match status" value="1"/>
</dbReference>
<feature type="active site" evidence="3">
    <location>
        <position position="172"/>
    </location>
</feature>
<evidence type="ECO:0000256" key="2">
    <source>
        <dbReference type="ARBA" id="ARBA00023027"/>
    </source>
</evidence>
<evidence type="ECO:0000313" key="6">
    <source>
        <dbReference type="EMBL" id="AMW06868.1"/>
    </source>
</evidence>
<evidence type="ECO:0000259" key="4">
    <source>
        <dbReference type="Pfam" id="PF03446"/>
    </source>
</evidence>
<protein>
    <submittedName>
        <fullName evidence="6">3-hydroxyisobutyrate dehydrogenase</fullName>
    </submittedName>
</protein>
<dbReference type="SUPFAM" id="SSF48179">
    <property type="entry name" value="6-phosphogluconate dehydrogenase C-terminal domain-like"/>
    <property type="match status" value="1"/>
</dbReference>
<dbReference type="Proteomes" id="UP000076404">
    <property type="component" value="Chromosome"/>
</dbReference>
<dbReference type="PANTHER" id="PTHR43060:SF15">
    <property type="entry name" value="3-HYDROXYISOBUTYRATE DEHYDROGENASE-LIKE 1, MITOCHONDRIAL-RELATED"/>
    <property type="match status" value="1"/>
</dbReference>
<feature type="domain" description="3-hydroxyisobutyrate dehydrogenase-like NAD-binding" evidence="5">
    <location>
        <begin position="166"/>
        <end position="286"/>
    </location>
</feature>
<sequence length="302" mass="31300">MPRVAFLGLGAIGTPMAKHLARPAFDLAVWNRTPSKAEAFAAATGARQAATPAEAARDRDVVVTCLPVSRDVEALLDGPDGLLATMPAGSVLVDCTSGDAATSRRMAARLAERGIGFLDAPVSGGVVGAEQGALTVMIGGDEATLERVRPVLESFGKKIVHCGGVGAGDALKAVNNALLAMHIWGTAEGLVALEKAGVKAEVALDVINTSSGRSNASMNLFPDRVVTRAFPRTFRLALLDKDVGIAAELAREQKIVAPLLQLTSELFRLAHSELGEEADHVEAVQVVERLGGAMVGGRPTEG</sequence>
<evidence type="ECO:0000256" key="1">
    <source>
        <dbReference type="ARBA" id="ARBA00023002"/>
    </source>
</evidence>
<dbReference type="PANTHER" id="PTHR43060">
    <property type="entry name" value="3-HYDROXYISOBUTYRATE DEHYDROGENASE-LIKE 1, MITOCHONDRIAL-RELATED"/>
    <property type="match status" value="1"/>
</dbReference>
<dbReference type="AlphaFoldDB" id="A0A143BPE1"/>
<dbReference type="STRING" id="1379270.GEMMAAP_13985"/>
<dbReference type="EMBL" id="CP011454">
    <property type="protein sequence ID" value="AMW06868.1"/>
    <property type="molecule type" value="Genomic_DNA"/>
</dbReference>
<dbReference type="GO" id="GO:0051287">
    <property type="term" value="F:NAD binding"/>
    <property type="evidence" value="ECO:0007669"/>
    <property type="project" value="InterPro"/>
</dbReference>
<dbReference type="GO" id="GO:0050661">
    <property type="term" value="F:NADP binding"/>
    <property type="evidence" value="ECO:0007669"/>
    <property type="project" value="InterPro"/>
</dbReference>
<dbReference type="InterPro" id="IPR013328">
    <property type="entry name" value="6PGD_dom2"/>
</dbReference>
<dbReference type="InterPro" id="IPR036291">
    <property type="entry name" value="NAD(P)-bd_dom_sf"/>
</dbReference>
<dbReference type="Pfam" id="PF03446">
    <property type="entry name" value="NAD_binding_2"/>
    <property type="match status" value="1"/>
</dbReference>
<dbReference type="Gene3D" id="1.10.1040.10">
    <property type="entry name" value="N-(1-d-carboxylethyl)-l-norvaline Dehydrogenase, domain 2"/>
    <property type="match status" value="1"/>
</dbReference>
<gene>
    <name evidence="6" type="ORF">GEMMAAP_13985</name>
</gene>
<dbReference type="SUPFAM" id="SSF51735">
    <property type="entry name" value="NAD(P)-binding Rossmann-fold domains"/>
    <property type="match status" value="1"/>
</dbReference>
<dbReference type="eggNOG" id="COG2084">
    <property type="taxonomic scope" value="Bacteria"/>
</dbReference>
<dbReference type="OrthoDB" id="9786703at2"/>
<keyword evidence="2" id="KW-0520">NAD</keyword>
<dbReference type="InterPro" id="IPR015815">
    <property type="entry name" value="HIBADH-related"/>
</dbReference>
<dbReference type="Pfam" id="PF14833">
    <property type="entry name" value="NAD_binding_11"/>
    <property type="match status" value="1"/>
</dbReference>
<evidence type="ECO:0000313" key="7">
    <source>
        <dbReference type="Proteomes" id="UP000076404"/>
    </source>
</evidence>